<dbReference type="AlphaFoldDB" id="A0A1I3NPK2"/>
<organism evidence="3 4">
    <name type="scientific">Natronobacterium gregoryi</name>
    <dbReference type="NCBI Taxonomy" id="44930"/>
    <lineage>
        <taxon>Archaea</taxon>
        <taxon>Methanobacteriati</taxon>
        <taxon>Methanobacteriota</taxon>
        <taxon>Stenosarchaea group</taxon>
        <taxon>Halobacteria</taxon>
        <taxon>Halobacteriales</taxon>
        <taxon>Natrialbaceae</taxon>
        <taxon>Natronobacterium</taxon>
    </lineage>
</organism>
<accession>A0A1I3NPK2</accession>
<dbReference type="Proteomes" id="UP000182829">
    <property type="component" value="Unassembled WGS sequence"/>
</dbReference>
<sequence>MPTSRPIGYAIVGSVVGIVLSFVPFSTIVVGAVAGFLEGVTFVAVVLFVIGSGVAFYTIGLSMLGGYLGVSLAREYPQKQRHTRRRIGTGDRLSSDHDPSAPRHRRPELVRDRDGTDWAYAGDSVSDRTGRDRSSRDSRRDRPRTRRR</sequence>
<feature type="compositionally biased region" description="Basic and acidic residues" evidence="1">
    <location>
        <begin position="125"/>
        <end position="140"/>
    </location>
</feature>
<evidence type="ECO:0000256" key="1">
    <source>
        <dbReference type="SAM" id="MobiDB-lite"/>
    </source>
</evidence>
<dbReference type="EMBL" id="FORO01000014">
    <property type="protein sequence ID" value="SFJ10880.1"/>
    <property type="molecule type" value="Genomic_DNA"/>
</dbReference>
<name>A0A1I3NPK2_9EURY</name>
<proteinExistence type="predicted"/>
<keyword evidence="2" id="KW-0812">Transmembrane</keyword>
<dbReference type="OrthoDB" id="341846at2157"/>
<protein>
    <submittedName>
        <fullName evidence="3">Uncharacterized protein</fullName>
    </submittedName>
</protein>
<feature type="transmembrane region" description="Helical" evidence="2">
    <location>
        <begin position="7"/>
        <end position="36"/>
    </location>
</feature>
<gene>
    <name evidence="3" type="ORF">SAMN05443661_11457</name>
</gene>
<evidence type="ECO:0000313" key="3">
    <source>
        <dbReference type="EMBL" id="SFJ10880.1"/>
    </source>
</evidence>
<evidence type="ECO:0000256" key="2">
    <source>
        <dbReference type="SAM" id="Phobius"/>
    </source>
</evidence>
<evidence type="ECO:0000313" key="4">
    <source>
        <dbReference type="Proteomes" id="UP000182829"/>
    </source>
</evidence>
<keyword evidence="2" id="KW-1133">Transmembrane helix</keyword>
<feature type="transmembrane region" description="Helical" evidence="2">
    <location>
        <begin position="42"/>
        <end position="70"/>
    </location>
</feature>
<feature type="compositionally biased region" description="Basic and acidic residues" evidence="1">
    <location>
        <begin position="93"/>
        <end position="116"/>
    </location>
</feature>
<feature type="region of interest" description="Disordered" evidence="1">
    <location>
        <begin position="77"/>
        <end position="148"/>
    </location>
</feature>
<reference evidence="3 4" key="1">
    <citation type="submission" date="2016-10" db="EMBL/GenBank/DDBJ databases">
        <authorList>
            <person name="de Groot N.N."/>
        </authorList>
    </citation>
    <scope>NUCLEOTIDE SEQUENCE [LARGE SCALE GENOMIC DNA]</scope>
    <source>
        <strain evidence="3 4">SP2</strain>
    </source>
</reference>
<keyword evidence="2" id="KW-0472">Membrane</keyword>
<dbReference type="GeneID" id="14208741"/>
<dbReference type="RefSeq" id="WP_005578673.1">
    <property type="nucleotide sequence ID" value="NZ_FORO01000014.1"/>
</dbReference>